<dbReference type="InterPro" id="IPR034660">
    <property type="entry name" value="DinB/YfiT-like"/>
</dbReference>
<evidence type="ECO:0000313" key="3">
    <source>
        <dbReference type="Proteomes" id="UP000625631"/>
    </source>
</evidence>
<dbReference type="EMBL" id="JAEDAE010000004">
    <property type="protein sequence ID" value="MBH8558553.1"/>
    <property type="molecule type" value="Genomic_DNA"/>
</dbReference>
<sequence length="181" mass="19469">MSSPTFPSAPPPETREVWLRGPLPDMPPLLQPVAHALLQAREELTAAMQDFPPALLNERPGGVASVGFHLQHLAGVLDRIFTYARGEALSENQLAALAAENPPLAIEADTVQKLVQRFSAQVDRALAQLCGTEEATLPEARGVGRAQLPSTVIGLLMHAAEHTTRHLGQLLVTAKWVRSDA</sequence>
<accession>A0ABS0Q7B4</accession>
<reference evidence="2 3" key="1">
    <citation type="submission" date="2020-12" db="EMBL/GenBank/DDBJ databases">
        <title>Hymenobacter sp.</title>
        <authorList>
            <person name="Kim M.K."/>
        </authorList>
    </citation>
    <scope>NUCLEOTIDE SEQUENCE [LARGE SCALE GENOMIC DNA]</scope>
    <source>
        <strain evidence="2 3">BT442</strain>
    </source>
</reference>
<gene>
    <name evidence="2" type="ORF">I7X13_10880</name>
</gene>
<dbReference type="Proteomes" id="UP000625631">
    <property type="component" value="Unassembled WGS sequence"/>
</dbReference>
<protein>
    <submittedName>
        <fullName evidence="2">DinB family protein</fullName>
    </submittedName>
</protein>
<feature type="domain" description="DinB-like" evidence="1">
    <location>
        <begin position="37"/>
        <end position="170"/>
    </location>
</feature>
<evidence type="ECO:0000313" key="2">
    <source>
        <dbReference type="EMBL" id="MBH8558553.1"/>
    </source>
</evidence>
<evidence type="ECO:0000259" key="1">
    <source>
        <dbReference type="Pfam" id="PF12867"/>
    </source>
</evidence>
<keyword evidence="3" id="KW-1185">Reference proteome</keyword>
<organism evidence="2 3">
    <name type="scientific">Hymenobacter negativus</name>
    <dbReference type="NCBI Taxonomy" id="2795026"/>
    <lineage>
        <taxon>Bacteria</taxon>
        <taxon>Pseudomonadati</taxon>
        <taxon>Bacteroidota</taxon>
        <taxon>Cytophagia</taxon>
        <taxon>Cytophagales</taxon>
        <taxon>Hymenobacteraceae</taxon>
        <taxon>Hymenobacter</taxon>
    </lineage>
</organism>
<dbReference type="Pfam" id="PF12867">
    <property type="entry name" value="DinB_2"/>
    <property type="match status" value="1"/>
</dbReference>
<comment type="caution">
    <text evidence="2">The sequence shown here is derived from an EMBL/GenBank/DDBJ whole genome shotgun (WGS) entry which is preliminary data.</text>
</comment>
<name>A0ABS0Q7B4_9BACT</name>
<proteinExistence type="predicted"/>
<dbReference type="InterPro" id="IPR024775">
    <property type="entry name" value="DinB-like"/>
</dbReference>
<dbReference type="Gene3D" id="1.20.120.450">
    <property type="entry name" value="dinb family like domain"/>
    <property type="match status" value="1"/>
</dbReference>
<dbReference type="RefSeq" id="WP_198075518.1">
    <property type="nucleotide sequence ID" value="NZ_JAEDAE010000004.1"/>
</dbReference>
<dbReference type="SUPFAM" id="SSF109854">
    <property type="entry name" value="DinB/YfiT-like putative metalloenzymes"/>
    <property type="match status" value="1"/>
</dbReference>